<protein>
    <submittedName>
        <fullName evidence="2">Uncharacterized protein</fullName>
    </submittedName>
</protein>
<feature type="region of interest" description="Disordered" evidence="1">
    <location>
        <begin position="54"/>
        <end position="138"/>
    </location>
</feature>
<gene>
    <name evidence="2" type="ORF">GR328_08355</name>
</gene>
<evidence type="ECO:0000313" key="3">
    <source>
        <dbReference type="Proteomes" id="UP000436483"/>
    </source>
</evidence>
<dbReference type="EMBL" id="WURB01000004">
    <property type="protein sequence ID" value="MXQ11470.1"/>
    <property type="molecule type" value="Genomic_DNA"/>
</dbReference>
<keyword evidence="3" id="KW-1185">Reference proteome</keyword>
<feature type="region of interest" description="Disordered" evidence="1">
    <location>
        <begin position="1538"/>
        <end position="1568"/>
    </location>
</feature>
<dbReference type="RefSeq" id="WP_205789816.1">
    <property type="nucleotide sequence ID" value="NZ_WURB01000004.1"/>
</dbReference>
<reference evidence="2 3" key="2">
    <citation type="submission" date="2020-01" db="EMBL/GenBank/DDBJ databases">
        <title>Microvirga sp. nov., an arsenate reduction bacterium isolated from Tibet hotspring sediments.</title>
        <authorList>
            <person name="Xian W.-D."/>
            <person name="Li W.-J."/>
        </authorList>
    </citation>
    <scope>NUCLEOTIDE SEQUENCE [LARGE SCALE GENOMIC DNA]</scope>
    <source>
        <strain evidence="2 3">KCTC 23863</strain>
    </source>
</reference>
<accession>A0A7X3MR40</accession>
<sequence>MSQHPDLTIPPDASVVDEEVLRVLRAVQRSLPQGDGGSDGHLVGGIATAAMFGMVQGDPHGGGAPGSSEAAREQSLHAIRSQDEPLRRLDIPQPGRMTILPDSLVSAPSLDPTPKALSRSAASYGSSGAAPQGNTAASMPEETLIGADTPPEQPVVVTPPPMVDIPEIVPDPAADVPLAMARDVSGEEDTAIALDLAARLADLDGSEVLAISLLDVPDGAKLSHGWRAPDGSWSVDPADLPHLTLTPPPDFSGPIELTLRVSAQAKNGSAAVTESPFVVQVAAVADAPDVTVADAQGREDAPVALRLTAALADTDGSEVLSVTILGVPEGALLSHGTQVSAGTWVVSPADLEHLSLTPPRDFSGTIALTIRATSRETSNKDEATVEAEFQVRVDAVADAPRVMALDVAGREDEPIGLDLSAALADTDGSEELSTVTITGIPAGAFLSHGSRASDGGWVVDPADLPHLVLTPPENYSGILDLTARVTSRESASGSASTTEVPFKVRVSAVADKPEIRAENVAGKEDDAIPLKLDAKLTDTDGSEVLSVTILNVPEGASLSHGTQISAGTWIVAPADLADLRMTPPKDFSGTMNLTLEALARESSNGSVATSRTSFRVQVDAVPDAPDITAGSARGNEDSTIPLNLSTKVGDKDGSEEISSVIISGVPDGFVLTCGTRISEGTWRIGPADLPHVAIVPPENASGTFDLTITATAREKSNGLEESSSKTFQVHVEAVPDQPGVSAQDASGREDAAITLDISAALADTDGSEVLSIVIRGLPKGTQLSAGQESSDGSWALTPAELSGLRMTPPAHWSGDRIVTVEAWSRETSNGAEATNSTTFRLQVEGVADAPSVTARNVSGHEDKAISLNLKASLVDADGSETLSVIVSGVPDGAVLSHGTPLADGNWSVKASDVSKLKLTPPRDFSGDIKLTVHATSAEGNGDTASTEKSLVVTVKPVADEPEIHAEDVAGKEDDAIPLKLDAKLTDTDGSEVLSVTILGVPEGALLSHGTQVSAGTWVVSPADLEHLSLTPPRDFSGTIALTIRATSRETSNKDEATVEAEFQVRVDAVADAPGLRVSPSVGNEDTPIPLHVGAWTTDRDGSESIVGFRLADVPDGAIVTAGGIVLEREADGSILVMPDVIHTLSITPPSQSDGDFTLRVSAISAEPNGSEAESAPMDLPVTVRAVADASTFTSTSASGLEDKAIALHLEAATLDGDRSETITFVISNVPPGAVLSEGTYRGTGIWSLTAEEAARVTLLPPPDYSGTIELTVAAISQERNGGDQAVTRIAFPVHVQPVVDTPAVGGLDADLGNWGTMNGLEDQPIRLVLDPGLSDRDGSEAVVGDILIGNVPETAVLKLADGTVIEASPDGLYRVPAAQMEGVTLTMPPNSDDKVTLTIEMTVEDSGGDPETIRGHMVVDPLGDADSPTLELGPSNGTGHDSIDADDGWIALQIAADTTDKDGSETLHMLVRDVPPGASLSAGSPVGNGVWLVPVESLSGLSIRPPAGWSGTFDLTVTAIAVEREGDQHALSEPLTVTVTAPDGSGGGGDSGGGTGGDGGSAPVPKAAQPPVLAVSDAITNEDSRVELSIEAATADSDDGAEFLGVRIQGVPEDARLSAGIRDSETGDWLLRPSDLANVELIPPPDFSGTITLTVQAIAQEATGDQSVTVDTLDIVVTPVADSADIEVSPSAGVEDQPILLDLGIRPGDSDGSEIVTAILLSGLTDGARIADGPGITDNGDGTWTIDPAHLADIRVLPPADGYGRLEITVEVTTRETANGHTTTTSKIIAIDVAPEADLPTVVAHDASGGEDGRIELNLSASLNDTDGSEVLSIVIDGLPAGTRLSAGLNNGDGSWTLTPEQLSDLAVIPPADWSGTMDLTVLAHARERSNGSVATSRTSLEVRVEAEADVPLAMARDVSGEEDTAIALDLAARLADLDGSEVLAISLLDVPDGAKLSHGWREPDGSWSVDPADLPHLTLTPPPDFSGPIELTLRVSSREENGSTAVTESPFVVQVTAEADAPDVTVADAQGREDAPVRLDGLGGSLRDGDGSETLRFELSGVPEGATLSAGTDLGGGCWALTEAQLSGLTLTPPPDASGTYTLTLEAIATERAGGPSARTSASFTLTLDPVADEGTITGSAAGGEDQWIALQPAFTTPDQDGSESWSATTTVSGLPAGAVLSQGRETETGVWEVSTAALQAGEVALLPPPNSDARFSLTLTATLRDEANGASDSRVVSSRVDVTVTAEADAPDVTVADAQGREDAPVALRLTAALADTDGSEVLSVTILGVPE</sequence>
<reference evidence="2 3" key="1">
    <citation type="submission" date="2019-12" db="EMBL/GenBank/DDBJ databases">
        <authorList>
            <person name="Yuan C.-G."/>
        </authorList>
    </citation>
    <scope>NUCLEOTIDE SEQUENCE [LARGE SCALE GENOMIC DNA]</scope>
    <source>
        <strain evidence="2 3">KCTC 23863</strain>
    </source>
</reference>
<comment type="caution">
    <text evidence="2">The sequence shown here is derived from an EMBL/GenBank/DDBJ whole genome shotgun (WGS) entry which is preliminary data.</text>
</comment>
<dbReference type="Proteomes" id="UP000436483">
    <property type="component" value="Unassembled WGS sequence"/>
</dbReference>
<feature type="compositionally biased region" description="Basic and acidic residues" evidence="1">
    <location>
        <begin position="70"/>
        <end position="90"/>
    </location>
</feature>
<proteinExistence type="predicted"/>
<evidence type="ECO:0000256" key="1">
    <source>
        <dbReference type="SAM" id="MobiDB-lite"/>
    </source>
</evidence>
<evidence type="ECO:0000313" key="2">
    <source>
        <dbReference type="EMBL" id="MXQ11470.1"/>
    </source>
</evidence>
<name>A0A7X3MR40_9HYPH</name>
<feature type="compositionally biased region" description="Low complexity" evidence="1">
    <location>
        <begin position="116"/>
        <end position="130"/>
    </location>
</feature>
<feature type="non-terminal residue" evidence="2">
    <location>
        <position position="2294"/>
    </location>
</feature>
<feature type="compositionally biased region" description="Gly residues" evidence="1">
    <location>
        <begin position="1544"/>
        <end position="1560"/>
    </location>
</feature>
<organism evidence="2 3">
    <name type="scientific">Microvirga makkahensis</name>
    <dbReference type="NCBI Taxonomy" id="1128670"/>
    <lineage>
        <taxon>Bacteria</taxon>
        <taxon>Pseudomonadati</taxon>
        <taxon>Pseudomonadota</taxon>
        <taxon>Alphaproteobacteria</taxon>
        <taxon>Hyphomicrobiales</taxon>
        <taxon>Methylobacteriaceae</taxon>
        <taxon>Microvirga</taxon>
    </lineage>
</organism>